<gene>
    <name evidence="1" type="ORF">ACFOD7_15530</name>
</gene>
<dbReference type="EMBL" id="JBHRTE010000065">
    <property type="protein sequence ID" value="MFC3169465.1"/>
    <property type="molecule type" value="Genomic_DNA"/>
</dbReference>
<dbReference type="RefSeq" id="WP_207471286.1">
    <property type="nucleotide sequence ID" value="NZ_JAFNAW010000066.1"/>
</dbReference>
<comment type="caution">
    <text evidence="1">The sequence shown here is derived from an EMBL/GenBank/DDBJ whole genome shotgun (WGS) entry which is preliminary data.</text>
</comment>
<reference evidence="2" key="1">
    <citation type="journal article" date="2019" name="Int. J. Syst. Evol. Microbiol.">
        <title>The Global Catalogue of Microorganisms (GCM) 10K type strain sequencing project: providing services to taxonomists for standard genome sequencing and annotation.</title>
        <authorList>
            <consortium name="The Broad Institute Genomics Platform"/>
            <consortium name="The Broad Institute Genome Sequencing Center for Infectious Disease"/>
            <person name="Wu L."/>
            <person name="Ma J."/>
        </authorList>
    </citation>
    <scope>NUCLEOTIDE SEQUENCE [LARGE SCALE GENOMIC DNA]</scope>
    <source>
        <strain evidence="2">KCTC 52239</strain>
    </source>
</reference>
<dbReference type="SUPFAM" id="SSF48452">
    <property type="entry name" value="TPR-like"/>
    <property type="match status" value="1"/>
</dbReference>
<organism evidence="1 2">
    <name type="scientific">Paracoccus fontiphilus</name>
    <dbReference type="NCBI Taxonomy" id="1815556"/>
    <lineage>
        <taxon>Bacteria</taxon>
        <taxon>Pseudomonadati</taxon>
        <taxon>Pseudomonadota</taxon>
        <taxon>Alphaproteobacteria</taxon>
        <taxon>Rhodobacterales</taxon>
        <taxon>Paracoccaceae</taxon>
        <taxon>Paracoccus</taxon>
    </lineage>
</organism>
<protein>
    <submittedName>
        <fullName evidence="1">Tetratricopeptide repeat protein</fullName>
    </submittedName>
</protein>
<sequence length="270" mass="29593">MAAMKWTPERNRAARQTQAYAERGLELDPLDPFANLAEGRPFLLLNRPENGQLWLDRSAQLSPSYAKGYHSPGLAAMLAGRVGECLADMERAMTLSPLDPMLCAMQACEAITLHVAGRPDEAVIWANKGARAPHAHIAMLMAAVAVCRLAKDHALARTWKAVLRTRYPEASLHRFFTVLPFTDAGLNASTRSSGPDNRCGKFFPCAICIPPAACRCGSPAPPPARSNPAQNRPASIRLVAIKWQGWFLSGRSRTSARMRRRCAGHCRVVR</sequence>
<name>A0ABV7IFV3_9RHOB</name>
<evidence type="ECO:0000313" key="1">
    <source>
        <dbReference type="EMBL" id="MFC3169465.1"/>
    </source>
</evidence>
<dbReference type="InterPro" id="IPR011990">
    <property type="entry name" value="TPR-like_helical_dom_sf"/>
</dbReference>
<dbReference type="Proteomes" id="UP001595557">
    <property type="component" value="Unassembled WGS sequence"/>
</dbReference>
<dbReference type="Gene3D" id="1.25.40.10">
    <property type="entry name" value="Tetratricopeptide repeat domain"/>
    <property type="match status" value="1"/>
</dbReference>
<keyword evidence="2" id="KW-1185">Reference proteome</keyword>
<accession>A0ABV7IFV3</accession>
<evidence type="ECO:0000313" key="2">
    <source>
        <dbReference type="Proteomes" id="UP001595557"/>
    </source>
</evidence>
<proteinExistence type="predicted"/>